<gene>
    <name evidence="1" type="ORF">ACFSKQ_04845</name>
</gene>
<dbReference type="InterPro" id="IPR005019">
    <property type="entry name" value="Adenine_glyco"/>
</dbReference>
<sequence length="209" mass="23273">MNGLLHGADGTARCAWAGGDALYGRYHDHEWGRPQGGRRALYEKLCLEGFQAGLSWITILRKREAFRALFEGFEVERVAAMGEAEIDRIAADARIIRHRGKVASTVNNARAVIALEQKEGRSFAAFLWSFEPGREERPDLVTREWVAANTITPASARLSKALKHHGFSFVGPTTCHAFMEAMGFVNDHVEGCACRAPCEEERAAFERPR</sequence>
<dbReference type="RefSeq" id="WP_209739851.1">
    <property type="nucleotide sequence ID" value="NZ_CP072611.1"/>
</dbReference>
<name>A0ABW5CIR4_9HYPH</name>
<evidence type="ECO:0000313" key="1">
    <source>
        <dbReference type="EMBL" id="MFD2236791.1"/>
    </source>
</evidence>
<dbReference type="Proteomes" id="UP001597371">
    <property type="component" value="Unassembled WGS sequence"/>
</dbReference>
<proteinExistence type="predicted"/>
<dbReference type="PANTHER" id="PTHR30037:SF4">
    <property type="entry name" value="DNA-3-METHYLADENINE GLYCOSYLASE I"/>
    <property type="match status" value="1"/>
</dbReference>
<comment type="caution">
    <text evidence="1">The sequence shown here is derived from an EMBL/GenBank/DDBJ whole genome shotgun (WGS) entry which is preliminary data.</text>
</comment>
<keyword evidence="2" id="KW-1185">Reference proteome</keyword>
<dbReference type="InterPro" id="IPR011257">
    <property type="entry name" value="DNA_glycosylase"/>
</dbReference>
<organism evidence="1 2">
    <name type="scientific">Aureimonas populi</name>
    <dbReference type="NCBI Taxonomy" id="1701758"/>
    <lineage>
        <taxon>Bacteria</taxon>
        <taxon>Pseudomonadati</taxon>
        <taxon>Pseudomonadota</taxon>
        <taxon>Alphaproteobacteria</taxon>
        <taxon>Hyphomicrobiales</taxon>
        <taxon>Aurantimonadaceae</taxon>
        <taxon>Aureimonas</taxon>
    </lineage>
</organism>
<dbReference type="Pfam" id="PF03352">
    <property type="entry name" value="Adenine_glyco"/>
    <property type="match status" value="1"/>
</dbReference>
<dbReference type="Gene3D" id="1.10.340.30">
    <property type="entry name" value="Hypothetical protein, domain 2"/>
    <property type="match status" value="1"/>
</dbReference>
<dbReference type="PANTHER" id="PTHR30037">
    <property type="entry name" value="DNA-3-METHYLADENINE GLYCOSYLASE 1"/>
    <property type="match status" value="1"/>
</dbReference>
<reference evidence="2" key="1">
    <citation type="journal article" date="2019" name="Int. J. Syst. Evol. Microbiol.">
        <title>The Global Catalogue of Microorganisms (GCM) 10K type strain sequencing project: providing services to taxonomists for standard genome sequencing and annotation.</title>
        <authorList>
            <consortium name="The Broad Institute Genomics Platform"/>
            <consortium name="The Broad Institute Genome Sequencing Center for Infectious Disease"/>
            <person name="Wu L."/>
            <person name="Ma J."/>
        </authorList>
    </citation>
    <scope>NUCLEOTIDE SEQUENCE [LARGE SCALE GENOMIC DNA]</scope>
    <source>
        <strain evidence="2">ZS-35-S2</strain>
    </source>
</reference>
<evidence type="ECO:0000313" key="2">
    <source>
        <dbReference type="Proteomes" id="UP001597371"/>
    </source>
</evidence>
<accession>A0ABW5CIR4</accession>
<dbReference type="SUPFAM" id="SSF48150">
    <property type="entry name" value="DNA-glycosylase"/>
    <property type="match status" value="1"/>
</dbReference>
<dbReference type="InterPro" id="IPR052891">
    <property type="entry name" value="DNA-3mA_glycosylase"/>
</dbReference>
<dbReference type="EMBL" id="JBHUIJ010000005">
    <property type="protein sequence ID" value="MFD2236791.1"/>
    <property type="molecule type" value="Genomic_DNA"/>
</dbReference>
<protein>
    <submittedName>
        <fullName evidence="1">DNA-3-methyladenine glycosylase I</fullName>
    </submittedName>
</protein>